<name>A0ABQ2XUG6_9BURK</name>
<organism evidence="1 2">
    <name type="scientific">Undibacterium squillarum</name>
    <dbReference type="NCBI Taxonomy" id="1131567"/>
    <lineage>
        <taxon>Bacteria</taxon>
        <taxon>Pseudomonadati</taxon>
        <taxon>Pseudomonadota</taxon>
        <taxon>Betaproteobacteria</taxon>
        <taxon>Burkholderiales</taxon>
        <taxon>Oxalobacteraceae</taxon>
        <taxon>Undibacterium</taxon>
    </lineage>
</organism>
<accession>A0ABQ2XUG6</accession>
<protein>
    <submittedName>
        <fullName evidence="1">Uncharacterized protein</fullName>
    </submittedName>
</protein>
<dbReference type="EMBL" id="BMYU01000001">
    <property type="protein sequence ID" value="GGX33188.1"/>
    <property type="molecule type" value="Genomic_DNA"/>
</dbReference>
<keyword evidence="2" id="KW-1185">Reference proteome</keyword>
<evidence type="ECO:0000313" key="1">
    <source>
        <dbReference type="EMBL" id="GGX33188.1"/>
    </source>
</evidence>
<sequence>MSRISRSPEMRAAYSAVPPGWLPEQIRMTHTQLGGQYDLSLPAACSQWPEWHQYREILYRIADGISAGDAGCAELAIRYLILNYSGSYAGYLRALFARRLKHAALTTMQKNRLHRHFSELLLRNIRQRELKECAKLWRLCATPLELSTLALQVSSADESVRQQFAQIFPASVITCSDDAGSAC</sequence>
<gene>
    <name evidence="1" type="ORF">GCM10010946_08260</name>
</gene>
<dbReference type="Proteomes" id="UP000653343">
    <property type="component" value="Unassembled WGS sequence"/>
</dbReference>
<evidence type="ECO:0000313" key="2">
    <source>
        <dbReference type="Proteomes" id="UP000653343"/>
    </source>
</evidence>
<proteinExistence type="predicted"/>
<reference evidence="2" key="1">
    <citation type="journal article" date="2019" name="Int. J. Syst. Evol. Microbiol.">
        <title>The Global Catalogue of Microorganisms (GCM) 10K type strain sequencing project: providing services to taxonomists for standard genome sequencing and annotation.</title>
        <authorList>
            <consortium name="The Broad Institute Genomics Platform"/>
            <consortium name="The Broad Institute Genome Sequencing Center for Infectious Disease"/>
            <person name="Wu L."/>
            <person name="Ma J."/>
        </authorList>
    </citation>
    <scope>NUCLEOTIDE SEQUENCE [LARGE SCALE GENOMIC DNA]</scope>
    <source>
        <strain evidence="2">KCTC 23917</strain>
    </source>
</reference>
<comment type="caution">
    <text evidence="1">The sequence shown here is derived from an EMBL/GenBank/DDBJ whole genome shotgun (WGS) entry which is preliminary data.</text>
</comment>